<reference evidence="2" key="1">
    <citation type="submission" date="2020-11" db="EMBL/GenBank/DDBJ databases">
        <authorList>
            <person name="Tran Van P."/>
        </authorList>
    </citation>
    <scope>NUCLEOTIDE SEQUENCE</scope>
</reference>
<dbReference type="InterPro" id="IPR036397">
    <property type="entry name" value="RNaseH_sf"/>
</dbReference>
<accession>A0A7R9CGR8</accession>
<dbReference type="GO" id="GO:0003676">
    <property type="term" value="F:nucleic acid binding"/>
    <property type="evidence" value="ECO:0007669"/>
    <property type="project" value="InterPro"/>
</dbReference>
<dbReference type="SMART" id="SM00950">
    <property type="entry name" value="Piwi"/>
    <property type="match status" value="1"/>
</dbReference>
<evidence type="ECO:0000259" key="1">
    <source>
        <dbReference type="PROSITE" id="PS50822"/>
    </source>
</evidence>
<proteinExistence type="predicted"/>
<dbReference type="InterPro" id="IPR003165">
    <property type="entry name" value="Piwi"/>
</dbReference>
<dbReference type="PROSITE" id="PS50822">
    <property type="entry name" value="PIWI"/>
    <property type="match status" value="1"/>
</dbReference>
<protein>
    <recommendedName>
        <fullName evidence="1">Piwi domain-containing protein</fullName>
    </recommendedName>
</protein>
<dbReference type="Gene3D" id="3.30.420.10">
    <property type="entry name" value="Ribonuclease H-like superfamily/Ribonuclease H"/>
    <property type="match status" value="1"/>
</dbReference>
<dbReference type="InterPro" id="IPR012337">
    <property type="entry name" value="RNaseH-like_sf"/>
</dbReference>
<evidence type="ECO:0000313" key="2">
    <source>
        <dbReference type="EMBL" id="CAD7395763.1"/>
    </source>
</evidence>
<gene>
    <name evidence="2" type="ORF">TCEB3V08_LOCUS3306</name>
</gene>
<dbReference type="EMBL" id="OC317257">
    <property type="protein sequence ID" value="CAD7395763.1"/>
    <property type="molecule type" value="Genomic_DNA"/>
</dbReference>
<dbReference type="AlphaFoldDB" id="A0A7R9CGR8"/>
<dbReference type="Pfam" id="PF02171">
    <property type="entry name" value="Piwi"/>
    <property type="match status" value="1"/>
</dbReference>
<dbReference type="SUPFAM" id="SSF53098">
    <property type="entry name" value="Ribonuclease H-like"/>
    <property type="match status" value="1"/>
</dbReference>
<organism evidence="2">
    <name type="scientific">Timema cristinae</name>
    <name type="common">Walking stick</name>
    <dbReference type="NCBI Taxonomy" id="61476"/>
    <lineage>
        <taxon>Eukaryota</taxon>
        <taxon>Metazoa</taxon>
        <taxon>Ecdysozoa</taxon>
        <taxon>Arthropoda</taxon>
        <taxon>Hexapoda</taxon>
        <taxon>Insecta</taxon>
        <taxon>Pterygota</taxon>
        <taxon>Neoptera</taxon>
        <taxon>Polyneoptera</taxon>
        <taxon>Phasmatodea</taxon>
        <taxon>Timematodea</taxon>
        <taxon>Timematoidea</taxon>
        <taxon>Timematidae</taxon>
        <taxon>Timema</taxon>
    </lineage>
</organism>
<name>A0A7R9CGR8_TIMCR</name>
<sequence>MFCMETKDQSGRSKNVPAGTIVDTVITHPTDFDFYLCSHQGIQGTSRPTHYFVLWDDNRLSADQLHHLTYQLCHTYVRCTRAVSIPAPAYYAHLVAFRARYHMCEKEQESGNGSMTSGSSYNSAPSNGVRSIVVHANSKKVMYFA</sequence>
<feature type="domain" description="Piwi" evidence="1">
    <location>
        <begin position="1"/>
        <end position="104"/>
    </location>
</feature>
<dbReference type="PANTHER" id="PTHR22891">
    <property type="entry name" value="EUKARYOTIC TRANSLATION INITIATION FACTOR 2C"/>
    <property type="match status" value="1"/>
</dbReference>